<dbReference type="STRING" id="686832.A0A0C2Y4Y5"/>
<evidence type="ECO:0008006" key="4">
    <source>
        <dbReference type="Google" id="ProtNLM"/>
    </source>
</evidence>
<sequence length="398" mass="45874">MSTSGSDCIINMGNGSLQVEDEEACIAKLLQEALLHDSDQPQTTTLSRGRESNTSTPDNAKRRVDLATPSLIRKRCLVTQLDELNGLEYAYCLPRSASDTLLDRLEYYWNQKWNTLNVDTRFNIFCLSATFHRLFLEKNRWLLVPEPHIVEEYYISLLLDRFYFPEIKKDSFKYTLFSTNLMATVPIHRQTLPIAETDSQMGSPTPPTPLGADAFTLHTHPYTTLGHLQSHIHPTFVIFNAGMKLAQMDKATLCEFLPNDRVLLCKIIKIYTKWTRPLDESRPDVQSFFQGRTRVTDDGIASCTSQLTATKRLIPNRMTHYYSRKRYRKHGKRPVSGDAVWLDDETLRELDPVEPSPRRAWKNKKTWIRRWVEHVEESSPGEIVQLQTEQPEIEAVGV</sequence>
<dbReference type="OrthoDB" id="3069117at2759"/>
<evidence type="ECO:0000313" key="2">
    <source>
        <dbReference type="EMBL" id="KIM36087.1"/>
    </source>
</evidence>
<dbReference type="HOGENOM" id="CLU_692721_0_0_1"/>
<feature type="compositionally biased region" description="Polar residues" evidence="1">
    <location>
        <begin position="40"/>
        <end position="58"/>
    </location>
</feature>
<proteinExistence type="predicted"/>
<evidence type="ECO:0000313" key="3">
    <source>
        <dbReference type="Proteomes" id="UP000053424"/>
    </source>
</evidence>
<keyword evidence="3" id="KW-1185">Reference proteome</keyword>
<reference evidence="2 3" key="1">
    <citation type="submission" date="2014-04" db="EMBL/GenBank/DDBJ databases">
        <authorList>
            <consortium name="DOE Joint Genome Institute"/>
            <person name="Kuo A."/>
            <person name="Gay G."/>
            <person name="Dore J."/>
            <person name="Kohler A."/>
            <person name="Nagy L.G."/>
            <person name="Floudas D."/>
            <person name="Copeland A."/>
            <person name="Barry K.W."/>
            <person name="Cichocki N."/>
            <person name="Veneault-Fourrey C."/>
            <person name="LaButti K."/>
            <person name="Lindquist E.A."/>
            <person name="Lipzen A."/>
            <person name="Lundell T."/>
            <person name="Morin E."/>
            <person name="Murat C."/>
            <person name="Sun H."/>
            <person name="Tunlid A."/>
            <person name="Henrissat B."/>
            <person name="Grigoriev I.V."/>
            <person name="Hibbett D.S."/>
            <person name="Martin F."/>
            <person name="Nordberg H.P."/>
            <person name="Cantor M.N."/>
            <person name="Hua S.X."/>
        </authorList>
    </citation>
    <scope>NUCLEOTIDE SEQUENCE [LARGE SCALE GENOMIC DNA]</scope>
    <source>
        <strain evidence="3">h7</strain>
    </source>
</reference>
<dbReference type="EMBL" id="KN831809">
    <property type="protein sequence ID" value="KIM36087.1"/>
    <property type="molecule type" value="Genomic_DNA"/>
</dbReference>
<reference evidence="3" key="2">
    <citation type="submission" date="2015-01" db="EMBL/GenBank/DDBJ databases">
        <title>Evolutionary Origins and Diversification of the Mycorrhizal Mutualists.</title>
        <authorList>
            <consortium name="DOE Joint Genome Institute"/>
            <consortium name="Mycorrhizal Genomics Consortium"/>
            <person name="Kohler A."/>
            <person name="Kuo A."/>
            <person name="Nagy L.G."/>
            <person name="Floudas D."/>
            <person name="Copeland A."/>
            <person name="Barry K.W."/>
            <person name="Cichocki N."/>
            <person name="Veneault-Fourrey C."/>
            <person name="LaButti K."/>
            <person name="Lindquist E.A."/>
            <person name="Lipzen A."/>
            <person name="Lundell T."/>
            <person name="Morin E."/>
            <person name="Murat C."/>
            <person name="Riley R."/>
            <person name="Ohm R."/>
            <person name="Sun H."/>
            <person name="Tunlid A."/>
            <person name="Henrissat B."/>
            <person name="Grigoriev I.V."/>
            <person name="Hibbett D.S."/>
            <person name="Martin F."/>
        </authorList>
    </citation>
    <scope>NUCLEOTIDE SEQUENCE [LARGE SCALE GENOMIC DNA]</scope>
    <source>
        <strain evidence="3">h7</strain>
    </source>
</reference>
<protein>
    <recommendedName>
        <fullName evidence="4">HNH nuclease domain-containing protein</fullName>
    </recommendedName>
</protein>
<dbReference type="Proteomes" id="UP000053424">
    <property type="component" value="Unassembled WGS sequence"/>
</dbReference>
<accession>A0A0C2Y4Y5</accession>
<gene>
    <name evidence="2" type="ORF">M413DRAFT_31988</name>
</gene>
<evidence type="ECO:0000256" key="1">
    <source>
        <dbReference type="SAM" id="MobiDB-lite"/>
    </source>
</evidence>
<name>A0A0C2Y4Y5_HEBCY</name>
<feature type="region of interest" description="Disordered" evidence="1">
    <location>
        <begin position="39"/>
        <end position="61"/>
    </location>
</feature>
<organism evidence="2 3">
    <name type="scientific">Hebeloma cylindrosporum</name>
    <dbReference type="NCBI Taxonomy" id="76867"/>
    <lineage>
        <taxon>Eukaryota</taxon>
        <taxon>Fungi</taxon>
        <taxon>Dikarya</taxon>
        <taxon>Basidiomycota</taxon>
        <taxon>Agaricomycotina</taxon>
        <taxon>Agaricomycetes</taxon>
        <taxon>Agaricomycetidae</taxon>
        <taxon>Agaricales</taxon>
        <taxon>Agaricineae</taxon>
        <taxon>Hymenogastraceae</taxon>
        <taxon>Hebeloma</taxon>
    </lineage>
</organism>
<dbReference type="AlphaFoldDB" id="A0A0C2Y4Y5"/>